<dbReference type="SUPFAM" id="SSF54373">
    <property type="entry name" value="FAD-linked reductases, C-terminal domain"/>
    <property type="match status" value="1"/>
</dbReference>
<dbReference type="Pfam" id="PF08669">
    <property type="entry name" value="GCV_T_C"/>
    <property type="match status" value="1"/>
</dbReference>
<keyword evidence="3" id="KW-1133">Transmembrane helix</keyword>
<dbReference type="AlphaFoldDB" id="A0A3A8AZW4"/>
<dbReference type="PANTHER" id="PTHR43757:SF2">
    <property type="entry name" value="AMINOMETHYLTRANSFERASE, MITOCHONDRIAL"/>
    <property type="match status" value="1"/>
</dbReference>
<gene>
    <name evidence="8" type="ORF">D6850_00900</name>
</gene>
<proteinExistence type="inferred from homology"/>
<dbReference type="InterPro" id="IPR006076">
    <property type="entry name" value="FAD-dep_OxRdtase"/>
</dbReference>
<accession>A0A3A8AZW4</accession>
<keyword evidence="3" id="KW-0812">Transmembrane</keyword>
<reference evidence="8 9" key="1">
    <citation type="submission" date="2018-09" db="EMBL/GenBank/DDBJ databases">
        <title>Roseovarius spongiae sp. nov., isolated from a marine sponge.</title>
        <authorList>
            <person name="Zhuang L."/>
            <person name="Luo L."/>
        </authorList>
    </citation>
    <scope>NUCLEOTIDE SEQUENCE [LARGE SCALE GENOMIC DNA]</scope>
    <source>
        <strain evidence="8 9">HN-E21</strain>
    </source>
</reference>
<dbReference type="InterPro" id="IPR032503">
    <property type="entry name" value="FAO_M"/>
</dbReference>
<dbReference type="OrthoDB" id="7156675at2"/>
<keyword evidence="3" id="KW-0472">Membrane</keyword>
<dbReference type="InterPro" id="IPR029043">
    <property type="entry name" value="GcvT/YgfZ_C"/>
</dbReference>
<dbReference type="Pfam" id="PF01571">
    <property type="entry name" value="GCV_T"/>
    <property type="match status" value="1"/>
</dbReference>
<evidence type="ECO:0000313" key="9">
    <source>
        <dbReference type="Proteomes" id="UP000281128"/>
    </source>
</evidence>
<dbReference type="Gene3D" id="3.30.9.10">
    <property type="entry name" value="D-Amino Acid Oxidase, subunit A, domain 2"/>
    <property type="match status" value="1"/>
</dbReference>
<evidence type="ECO:0000256" key="3">
    <source>
        <dbReference type="SAM" id="Phobius"/>
    </source>
</evidence>
<dbReference type="InterPro" id="IPR028896">
    <property type="entry name" value="GcvT/YgfZ/DmdA"/>
</dbReference>
<dbReference type="InterPro" id="IPR027266">
    <property type="entry name" value="TrmE/GcvT-like"/>
</dbReference>
<evidence type="ECO:0000256" key="1">
    <source>
        <dbReference type="ARBA" id="ARBA00008609"/>
    </source>
</evidence>
<dbReference type="Pfam" id="PF01266">
    <property type="entry name" value="DAO"/>
    <property type="match status" value="1"/>
</dbReference>
<name>A0A3A8AZW4_9RHOB</name>
<dbReference type="Gene3D" id="3.50.50.60">
    <property type="entry name" value="FAD/NAD(P)-binding domain"/>
    <property type="match status" value="1"/>
</dbReference>
<dbReference type="RefSeq" id="WP_121164982.1">
    <property type="nucleotide sequence ID" value="NZ_RAPE01000001.1"/>
</dbReference>
<dbReference type="Gene3D" id="2.40.30.110">
    <property type="entry name" value="Aminomethyltransferase beta-barrel domains"/>
    <property type="match status" value="1"/>
</dbReference>
<feature type="transmembrane region" description="Helical" evidence="3">
    <location>
        <begin position="7"/>
        <end position="24"/>
    </location>
</feature>
<evidence type="ECO:0000259" key="4">
    <source>
        <dbReference type="Pfam" id="PF01266"/>
    </source>
</evidence>
<dbReference type="InterPro" id="IPR013977">
    <property type="entry name" value="GcvT_C"/>
</dbReference>
<organism evidence="8 9">
    <name type="scientific">Roseovarius spongiae</name>
    <dbReference type="NCBI Taxonomy" id="2320272"/>
    <lineage>
        <taxon>Bacteria</taxon>
        <taxon>Pseudomonadati</taxon>
        <taxon>Pseudomonadota</taxon>
        <taxon>Alphaproteobacteria</taxon>
        <taxon>Rhodobacterales</taxon>
        <taxon>Roseobacteraceae</taxon>
        <taxon>Roseovarius</taxon>
    </lineage>
</organism>
<keyword evidence="9" id="KW-1185">Reference proteome</keyword>
<dbReference type="GO" id="GO:0016491">
    <property type="term" value="F:oxidoreductase activity"/>
    <property type="evidence" value="ECO:0007669"/>
    <property type="project" value="UniProtKB-KW"/>
</dbReference>
<feature type="domain" description="FAD dependent oxidoreductase" evidence="4">
    <location>
        <begin position="6"/>
        <end position="364"/>
    </location>
</feature>
<dbReference type="SUPFAM" id="SSF103025">
    <property type="entry name" value="Folate-binding domain"/>
    <property type="match status" value="1"/>
</dbReference>
<dbReference type="Pfam" id="PF16350">
    <property type="entry name" value="FAO_M"/>
    <property type="match status" value="1"/>
</dbReference>
<evidence type="ECO:0000313" key="8">
    <source>
        <dbReference type="EMBL" id="RKF17209.1"/>
    </source>
</evidence>
<dbReference type="InterPro" id="IPR036188">
    <property type="entry name" value="FAD/NAD-bd_sf"/>
</dbReference>
<evidence type="ECO:0000259" key="7">
    <source>
        <dbReference type="Pfam" id="PF16350"/>
    </source>
</evidence>
<dbReference type="Proteomes" id="UP000281128">
    <property type="component" value="Unassembled WGS sequence"/>
</dbReference>
<comment type="caution">
    <text evidence="8">The sequence shown here is derived from an EMBL/GenBank/DDBJ whole genome shotgun (WGS) entry which is preliminary data.</text>
</comment>
<dbReference type="EMBL" id="RAPE01000001">
    <property type="protein sequence ID" value="RKF17209.1"/>
    <property type="molecule type" value="Genomic_DNA"/>
</dbReference>
<keyword evidence="2" id="KW-0560">Oxidoreductase</keyword>
<feature type="domain" description="GCVT N-terminal" evidence="5">
    <location>
        <begin position="425"/>
        <end position="699"/>
    </location>
</feature>
<dbReference type="PANTHER" id="PTHR43757">
    <property type="entry name" value="AMINOMETHYLTRANSFERASE"/>
    <property type="match status" value="1"/>
</dbReference>
<feature type="domain" description="FAD dependent oxidoreductase central" evidence="7">
    <location>
        <begin position="367"/>
        <end position="421"/>
    </location>
</feature>
<dbReference type="SUPFAM" id="SSF51905">
    <property type="entry name" value="FAD/NAD(P)-binding domain"/>
    <property type="match status" value="1"/>
</dbReference>
<dbReference type="InterPro" id="IPR006222">
    <property type="entry name" value="GCVT_N"/>
</dbReference>
<evidence type="ECO:0000256" key="2">
    <source>
        <dbReference type="ARBA" id="ARBA00023002"/>
    </source>
</evidence>
<sequence length="806" mass="87836">MKSHYRVVVIGGGVVGASVLYHLAKMGWSDVCLIERSVLTAGSSWHAAGGIHALNADPNIAALQGYTIDLLGQLEAESGQSIGLHMTGGLTMAGTPDRWDWLQANYRVFQSIGIEDCRLVTPEEAGELNPIMSTEGLLGGMWADREGYVDTTGTVHAYAKAARNHGAEVIEHNRVLELNQTAEGWEVVTEKGTVQAEHVVNAAGLWAKQVGRMAGIELPVAPLKHHYLISDAIPALESLDFEVPMTVDLEGFTYLRQDQKGVLLGIYEIDHEHWALDGAPWDYGMELFQEQTDRIEGELIKGFERYPALQEVGVKSWVNGAFTFAPDGNPLVGPVPGKRGYWCACAVMAGFLQGGGVGKSLAEWMIHGEPEADVFGMDVARFGDYAQNKRFIRETTGQFYSRRFVMTYPNEQLPAGRPLKMAPAHDAMSAAGARWGVSYGLETPLYFAPEGFSEKGSLRRSNAHDIVGAECRATRSAAGLLDITAFSRFEISGPGAGAALDRLLASRLPARGRARLAPMLGHDGRLKGDLTVFNWGPNDAGDDVYWLMGSYYLRAWHMRWFRDHLFGDVHLRDISDDTVGFAIAGPKSRDILQTLCEEDLSELRFMGCGTFDIGLIRAKVGRLSVTGELGYEIHCHSSEHVALRRMLIEAGAEQGLREIGMNALLSLRLEKSFGIWSAEFTQGYTAAMTGMDRWIDWQKPDFIGRDAALAERDGDGPAKLLVTLEVDADGADASGYEPVWKDGAMVGFVTSGGYAHCLDKSLAMALIDRDAAAEGTELSVHVVGDERAARVIAPSPYDPEGRAVRG</sequence>
<comment type="similarity">
    <text evidence="1">Belongs to the GcvT family.</text>
</comment>
<dbReference type="SUPFAM" id="SSF101790">
    <property type="entry name" value="Aminomethyltransferase beta-barrel domain"/>
    <property type="match status" value="1"/>
</dbReference>
<evidence type="ECO:0000259" key="6">
    <source>
        <dbReference type="Pfam" id="PF08669"/>
    </source>
</evidence>
<dbReference type="Gene3D" id="3.30.1360.120">
    <property type="entry name" value="Probable tRNA modification gtpase trme, domain 1"/>
    <property type="match status" value="1"/>
</dbReference>
<protein>
    <submittedName>
        <fullName evidence="8">FAD-dependent oxidoreductase</fullName>
    </submittedName>
</protein>
<dbReference type="Gene3D" id="3.30.70.1400">
    <property type="entry name" value="Aminomethyltransferase beta-barrel domains"/>
    <property type="match status" value="1"/>
</dbReference>
<feature type="domain" description="Aminomethyltransferase C-terminal" evidence="6">
    <location>
        <begin position="721"/>
        <end position="798"/>
    </location>
</feature>
<evidence type="ECO:0000259" key="5">
    <source>
        <dbReference type="Pfam" id="PF01571"/>
    </source>
</evidence>